<evidence type="ECO:0000256" key="3">
    <source>
        <dbReference type="ARBA" id="ARBA00023163"/>
    </source>
</evidence>
<feature type="DNA-binding region" description="H-T-H motif" evidence="4">
    <location>
        <begin position="56"/>
        <end position="75"/>
    </location>
</feature>
<feature type="domain" description="HTH tetR-type" evidence="6">
    <location>
        <begin position="33"/>
        <end position="93"/>
    </location>
</feature>
<gene>
    <name evidence="7" type="ORF">ABXS05_20780</name>
</gene>
<dbReference type="InterPro" id="IPR009057">
    <property type="entry name" value="Homeodomain-like_sf"/>
</dbReference>
<keyword evidence="2 4" id="KW-0238">DNA-binding</keyword>
<dbReference type="SUPFAM" id="SSF48498">
    <property type="entry name" value="Tetracyclin repressor-like, C-terminal domain"/>
    <property type="match status" value="1"/>
</dbReference>
<comment type="caution">
    <text evidence="7">The sequence shown here is derived from an EMBL/GenBank/DDBJ whole genome shotgun (WGS) entry which is preliminary data.</text>
</comment>
<dbReference type="InterPro" id="IPR011075">
    <property type="entry name" value="TetR_C"/>
</dbReference>
<dbReference type="RefSeq" id="WP_367625246.1">
    <property type="nucleotide sequence ID" value="NZ_JBFNQD010000007.1"/>
</dbReference>
<protein>
    <submittedName>
        <fullName evidence="7">TetR/AcrR family transcriptional regulator</fullName>
    </submittedName>
</protein>
<keyword evidence="3" id="KW-0804">Transcription</keyword>
<dbReference type="InterPro" id="IPR001647">
    <property type="entry name" value="HTH_TetR"/>
</dbReference>
<accession>A0ABV3PQT2</accession>
<evidence type="ECO:0000256" key="2">
    <source>
        <dbReference type="ARBA" id="ARBA00023125"/>
    </source>
</evidence>
<dbReference type="Gene3D" id="1.10.10.60">
    <property type="entry name" value="Homeodomain-like"/>
    <property type="match status" value="1"/>
</dbReference>
<dbReference type="Pfam" id="PF00440">
    <property type="entry name" value="TetR_N"/>
    <property type="match status" value="1"/>
</dbReference>
<organism evidence="7 8">
    <name type="scientific">Labrys neptuniae</name>
    <dbReference type="NCBI Taxonomy" id="376174"/>
    <lineage>
        <taxon>Bacteria</taxon>
        <taxon>Pseudomonadati</taxon>
        <taxon>Pseudomonadota</taxon>
        <taxon>Alphaproteobacteria</taxon>
        <taxon>Hyphomicrobiales</taxon>
        <taxon>Xanthobacteraceae</taxon>
        <taxon>Labrys</taxon>
    </lineage>
</organism>
<feature type="region of interest" description="Disordered" evidence="5">
    <location>
        <begin position="15"/>
        <end position="34"/>
    </location>
</feature>
<evidence type="ECO:0000256" key="5">
    <source>
        <dbReference type="SAM" id="MobiDB-lite"/>
    </source>
</evidence>
<evidence type="ECO:0000256" key="4">
    <source>
        <dbReference type="PROSITE-ProRule" id="PRU00335"/>
    </source>
</evidence>
<reference evidence="7 8" key="1">
    <citation type="submission" date="2024-07" db="EMBL/GenBank/DDBJ databases">
        <title>Description of Labrys sedimenti sp. nov., isolated from a diclofenac-degrading enrichment culture.</title>
        <authorList>
            <person name="Tancsics A."/>
            <person name="Csepanyi A."/>
        </authorList>
    </citation>
    <scope>NUCLEOTIDE SEQUENCE [LARGE SCALE GENOMIC DNA]</scope>
    <source>
        <strain evidence="7 8">LMG 23578</strain>
    </source>
</reference>
<dbReference type="PANTHER" id="PTHR47506">
    <property type="entry name" value="TRANSCRIPTIONAL REGULATORY PROTEIN"/>
    <property type="match status" value="1"/>
</dbReference>
<keyword evidence="1" id="KW-0805">Transcription regulation</keyword>
<dbReference type="Proteomes" id="UP001555786">
    <property type="component" value="Unassembled WGS sequence"/>
</dbReference>
<dbReference type="InterPro" id="IPR036271">
    <property type="entry name" value="Tet_transcr_reg_TetR-rel_C_sf"/>
</dbReference>
<evidence type="ECO:0000256" key="1">
    <source>
        <dbReference type="ARBA" id="ARBA00023015"/>
    </source>
</evidence>
<dbReference type="Gene3D" id="1.10.357.10">
    <property type="entry name" value="Tetracycline Repressor, domain 2"/>
    <property type="match status" value="1"/>
</dbReference>
<dbReference type="SUPFAM" id="SSF46689">
    <property type="entry name" value="Homeodomain-like"/>
    <property type="match status" value="1"/>
</dbReference>
<name>A0ABV3PQT2_9HYPH</name>
<dbReference type="EMBL" id="JBFNQD010000007">
    <property type="protein sequence ID" value="MEW9308002.1"/>
    <property type="molecule type" value="Genomic_DNA"/>
</dbReference>
<feature type="compositionally biased region" description="Basic and acidic residues" evidence="5">
    <location>
        <begin position="22"/>
        <end position="34"/>
    </location>
</feature>
<proteinExistence type="predicted"/>
<keyword evidence="8" id="KW-1185">Reference proteome</keyword>
<dbReference type="Pfam" id="PF16925">
    <property type="entry name" value="TetR_C_13"/>
    <property type="match status" value="1"/>
</dbReference>
<dbReference type="PANTHER" id="PTHR47506:SF1">
    <property type="entry name" value="HTH-TYPE TRANSCRIPTIONAL REGULATOR YJDC"/>
    <property type="match status" value="1"/>
</dbReference>
<sequence>MVIPEYSRSSDISRVNTVKNNGAERRPRGRPRSFDREEALAAAAHTFWALGYEGASITDLTEAMGITPQSLYAAFGSKAELHREALIWYRGHVGAFGPQILAQEADVVRAFERILLAWADQYARKEHPRGCMISTAVLRCASENRPVAEHVSSLRLGALAMFRERLERAVREGNLKPDTDTAALARFLGALVQGMSVQAQDGASSEELAGIARLGIAQLERYRT</sequence>
<dbReference type="PROSITE" id="PS50977">
    <property type="entry name" value="HTH_TETR_2"/>
    <property type="match status" value="1"/>
</dbReference>
<evidence type="ECO:0000313" key="7">
    <source>
        <dbReference type="EMBL" id="MEW9308002.1"/>
    </source>
</evidence>
<evidence type="ECO:0000259" key="6">
    <source>
        <dbReference type="PROSITE" id="PS50977"/>
    </source>
</evidence>
<evidence type="ECO:0000313" key="8">
    <source>
        <dbReference type="Proteomes" id="UP001555786"/>
    </source>
</evidence>